<dbReference type="GO" id="GO:0016020">
    <property type="term" value="C:membrane"/>
    <property type="evidence" value="ECO:0007669"/>
    <property type="project" value="UniProtKB-SubCell"/>
</dbReference>
<evidence type="ECO:0000256" key="3">
    <source>
        <dbReference type="ARBA" id="ARBA00022989"/>
    </source>
</evidence>
<proteinExistence type="predicted"/>
<comment type="caution">
    <text evidence="6">The sequence shown here is derived from an EMBL/GenBank/DDBJ whole genome shotgun (WGS) entry which is preliminary data.</text>
</comment>
<organism evidence="6 7">
    <name type="scientific">bacterium (Candidatus Blackallbacteria) CG17_big_fil_post_rev_8_21_14_2_50_48_46</name>
    <dbReference type="NCBI Taxonomy" id="2014261"/>
    <lineage>
        <taxon>Bacteria</taxon>
        <taxon>Candidatus Blackallbacteria</taxon>
    </lineage>
</organism>
<evidence type="ECO:0000313" key="7">
    <source>
        <dbReference type="Proteomes" id="UP000231019"/>
    </source>
</evidence>
<evidence type="ECO:0000256" key="2">
    <source>
        <dbReference type="ARBA" id="ARBA00022692"/>
    </source>
</evidence>
<feature type="transmembrane region" description="Helical" evidence="5">
    <location>
        <begin position="33"/>
        <end position="51"/>
    </location>
</feature>
<comment type="subcellular location">
    <subcellularLocation>
        <location evidence="1">Membrane</location>
        <topology evidence="1">Multi-pass membrane protein</topology>
    </subcellularLocation>
</comment>
<dbReference type="EMBL" id="PFFQ01000006">
    <property type="protein sequence ID" value="PIW19050.1"/>
    <property type="molecule type" value="Genomic_DNA"/>
</dbReference>
<evidence type="ECO:0000256" key="4">
    <source>
        <dbReference type="ARBA" id="ARBA00023136"/>
    </source>
</evidence>
<dbReference type="Proteomes" id="UP000231019">
    <property type="component" value="Unassembled WGS sequence"/>
</dbReference>
<gene>
    <name evidence="6" type="ORF">COW36_02760</name>
</gene>
<feature type="transmembrane region" description="Helical" evidence="5">
    <location>
        <begin position="6"/>
        <end position="26"/>
    </location>
</feature>
<dbReference type="GO" id="GO:0032259">
    <property type="term" value="P:methylation"/>
    <property type="evidence" value="ECO:0007669"/>
    <property type="project" value="UniProtKB-KW"/>
</dbReference>
<keyword evidence="4 5" id="KW-0472">Membrane</keyword>
<keyword evidence="2 5" id="KW-0812">Transmembrane</keyword>
<accession>A0A2M7GA82</accession>
<dbReference type="GO" id="GO:0004671">
    <property type="term" value="F:protein C-terminal S-isoprenylcysteine carboxyl O-methyltransferase activity"/>
    <property type="evidence" value="ECO:0007669"/>
    <property type="project" value="InterPro"/>
</dbReference>
<sequence length="224" mass="25176">MQKSKAIIASYLGLIFFSAFIFLGAGKLWYWQGFLYLVAALIGTTFNHLLLPKGSTLTEERMKTAQNGLDWDKKILGLTFILSLVTFFVAGLDSGRFHWTGKVPLSLTVIGVLLLLTGQLIFAFAKRENAFFSSTVRLQTEIGHQVCASGLYRVVRHPGYLGLILANLGFPLIMNAYTAFLPTLLGIALILLRTQLEDRFLNENLEGYRAYAQKTPYRLIPWVY</sequence>
<dbReference type="InterPro" id="IPR007269">
    <property type="entry name" value="ICMT_MeTrfase"/>
</dbReference>
<dbReference type="PANTHER" id="PTHR43847">
    <property type="entry name" value="BLL3993 PROTEIN"/>
    <property type="match status" value="1"/>
</dbReference>
<dbReference type="PANTHER" id="PTHR43847:SF1">
    <property type="entry name" value="BLL3993 PROTEIN"/>
    <property type="match status" value="1"/>
</dbReference>
<feature type="transmembrane region" description="Helical" evidence="5">
    <location>
        <begin position="168"/>
        <end position="192"/>
    </location>
</feature>
<keyword evidence="6" id="KW-0489">Methyltransferase</keyword>
<evidence type="ECO:0000256" key="1">
    <source>
        <dbReference type="ARBA" id="ARBA00004141"/>
    </source>
</evidence>
<feature type="transmembrane region" description="Helical" evidence="5">
    <location>
        <begin position="75"/>
        <end position="92"/>
    </location>
</feature>
<evidence type="ECO:0000313" key="6">
    <source>
        <dbReference type="EMBL" id="PIW19050.1"/>
    </source>
</evidence>
<dbReference type="InterPro" id="IPR052527">
    <property type="entry name" value="Metal_cation-efflux_comp"/>
</dbReference>
<evidence type="ECO:0000256" key="5">
    <source>
        <dbReference type="SAM" id="Phobius"/>
    </source>
</evidence>
<dbReference type="AlphaFoldDB" id="A0A2M7GA82"/>
<reference evidence="6 7" key="1">
    <citation type="submission" date="2017-09" db="EMBL/GenBank/DDBJ databases">
        <title>Depth-based differentiation of microbial function through sediment-hosted aquifers and enrichment of novel symbionts in the deep terrestrial subsurface.</title>
        <authorList>
            <person name="Probst A.J."/>
            <person name="Ladd B."/>
            <person name="Jarett J.K."/>
            <person name="Geller-Mcgrath D.E."/>
            <person name="Sieber C.M."/>
            <person name="Emerson J.B."/>
            <person name="Anantharaman K."/>
            <person name="Thomas B.C."/>
            <person name="Malmstrom R."/>
            <person name="Stieglmeier M."/>
            <person name="Klingl A."/>
            <person name="Woyke T."/>
            <person name="Ryan C.M."/>
            <person name="Banfield J.F."/>
        </authorList>
    </citation>
    <scope>NUCLEOTIDE SEQUENCE [LARGE SCALE GENOMIC DNA]</scope>
    <source>
        <strain evidence="6">CG17_big_fil_post_rev_8_21_14_2_50_48_46</strain>
    </source>
</reference>
<keyword evidence="3 5" id="KW-1133">Transmembrane helix</keyword>
<name>A0A2M7GA82_9BACT</name>
<feature type="transmembrane region" description="Helical" evidence="5">
    <location>
        <begin position="104"/>
        <end position="125"/>
    </location>
</feature>
<keyword evidence="6" id="KW-0808">Transferase</keyword>
<dbReference type="Pfam" id="PF04140">
    <property type="entry name" value="ICMT"/>
    <property type="match status" value="1"/>
</dbReference>
<dbReference type="Gene3D" id="1.20.120.1630">
    <property type="match status" value="1"/>
</dbReference>
<protein>
    <submittedName>
        <fullName evidence="6">Isoprenylcysteine carboxylmethyltransferase family protein</fullName>
    </submittedName>
</protein>